<feature type="transmembrane region" description="Helical" evidence="2">
    <location>
        <begin position="41"/>
        <end position="58"/>
    </location>
</feature>
<reference evidence="4 5" key="1">
    <citation type="journal article" date="2016" name="Sci. Rep.">
        <title>Evaluation of genetic diversity among strains of the human gut commensal Bifidobacterium adolescentis.</title>
        <authorList>
            <person name="Duranti S."/>
            <person name="Milani C."/>
            <person name="Lugli G.A."/>
            <person name="Mancabelli L."/>
            <person name="Turroni F."/>
            <person name="Ferrario C."/>
            <person name="Mangifesta M."/>
            <person name="Viappiani A."/>
            <person name="Sanchez B."/>
            <person name="Margolles A."/>
            <person name="van Sinderen D."/>
            <person name="Ventura M."/>
        </authorList>
    </citation>
    <scope>NUCLEOTIDE SEQUENCE [LARGE SCALE GENOMIC DNA]</scope>
    <source>
        <strain evidence="4 5">487B</strain>
    </source>
</reference>
<feature type="domain" description="DUF4234" evidence="3">
    <location>
        <begin position="39"/>
        <end position="110"/>
    </location>
</feature>
<organism evidence="4 5">
    <name type="scientific">Bifidobacterium adolescentis</name>
    <dbReference type="NCBI Taxonomy" id="1680"/>
    <lineage>
        <taxon>Bacteria</taxon>
        <taxon>Bacillati</taxon>
        <taxon>Actinomycetota</taxon>
        <taxon>Actinomycetes</taxon>
        <taxon>Bifidobacteriales</taxon>
        <taxon>Bifidobacteriaceae</taxon>
        <taxon>Bifidobacterium</taxon>
    </lineage>
</organism>
<evidence type="ECO:0000256" key="2">
    <source>
        <dbReference type="SAM" id="Phobius"/>
    </source>
</evidence>
<dbReference type="Proteomes" id="UP000193377">
    <property type="component" value="Unassembled WGS sequence"/>
</dbReference>
<proteinExistence type="predicted"/>
<evidence type="ECO:0000256" key="1">
    <source>
        <dbReference type="SAM" id="MobiDB-lite"/>
    </source>
</evidence>
<comment type="caution">
    <text evidence="4">The sequence shown here is derived from an EMBL/GenBank/DDBJ whole genome shotgun (WGS) entry which is preliminary data.</text>
</comment>
<dbReference type="EMBL" id="LNKD01000001">
    <property type="protein sequence ID" value="OSG88673.1"/>
    <property type="molecule type" value="Genomic_DNA"/>
</dbReference>
<feature type="region of interest" description="Disordered" evidence="1">
    <location>
        <begin position="1"/>
        <end position="28"/>
    </location>
</feature>
<dbReference type="AlphaFoldDB" id="A0A1X2Z2N1"/>
<sequence length="163" mass="18597">MTMPQQPQVNVNINQPSIPQQPMAQPQNPIRQNSLRTKRGLLKYLLLGLVTFGIYDIWQMSEVGTTLNLIATRRDGKRTMHYCLMFFLLGWLTLGIGWLVWFHKLSSRIGTEQAARGLPVTVTAATYWLWNILGSLIIVGPFIYTYKLLHAMNDLCADYNARG</sequence>
<feature type="transmembrane region" description="Helical" evidence="2">
    <location>
        <begin position="127"/>
        <end position="146"/>
    </location>
</feature>
<dbReference type="RefSeq" id="WP_085393283.1">
    <property type="nucleotide sequence ID" value="NZ_LNKD01000001.1"/>
</dbReference>
<dbReference type="InterPro" id="IPR025328">
    <property type="entry name" value="DUF4234"/>
</dbReference>
<evidence type="ECO:0000259" key="3">
    <source>
        <dbReference type="Pfam" id="PF14018"/>
    </source>
</evidence>
<gene>
    <name evidence="4" type="ORF">B0487_1592</name>
</gene>
<keyword evidence="2" id="KW-0812">Transmembrane</keyword>
<name>A0A1X2Z2N1_BIFAD</name>
<feature type="compositionally biased region" description="Polar residues" evidence="1">
    <location>
        <begin position="17"/>
        <end position="28"/>
    </location>
</feature>
<evidence type="ECO:0000313" key="5">
    <source>
        <dbReference type="Proteomes" id="UP000193377"/>
    </source>
</evidence>
<keyword evidence="2" id="KW-0472">Membrane</keyword>
<accession>A0A1X2Z2N1</accession>
<dbReference type="Pfam" id="PF14018">
    <property type="entry name" value="DUF4234"/>
    <property type="match status" value="1"/>
</dbReference>
<keyword evidence="2" id="KW-1133">Transmembrane helix</keyword>
<feature type="compositionally biased region" description="Low complexity" evidence="1">
    <location>
        <begin position="1"/>
        <end position="16"/>
    </location>
</feature>
<evidence type="ECO:0000313" key="4">
    <source>
        <dbReference type="EMBL" id="OSG88673.1"/>
    </source>
</evidence>
<protein>
    <recommendedName>
        <fullName evidence="3">DUF4234 domain-containing protein</fullName>
    </recommendedName>
</protein>
<feature type="transmembrane region" description="Helical" evidence="2">
    <location>
        <begin position="79"/>
        <end position="101"/>
    </location>
</feature>